<keyword evidence="1" id="KW-1133">Transmembrane helix</keyword>
<comment type="caution">
    <text evidence="2">The sequence shown here is derived from an EMBL/GenBank/DDBJ whole genome shotgun (WGS) entry which is preliminary data.</text>
</comment>
<reference evidence="2 3" key="1">
    <citation type="submission" date="2020-10" db="EMBL/GenBank/DDBJ databases">
        <title>Identification of Nocardia species via Next-generation sequencing and recognition of intraspecies genetic diversity.</title>
        <authorList>
            <person name="Li P."/>
            <person name="Li P."/>
            <person name="Lu B."/>
        </authorList>
    </citation>
    <scope>NUCLEOTIDE SEQUENCE [LARGE SCALE GENOMIC DNA]</scope>
    <source>
        <strain evidence="2 3">BJ06-0157</strain>
    </source>
</reference>
<dbReference type="Proteomes" id="UP000702209">
    <property type="component" value="Unassembled WGS sequence"/>
</dbReference>
<gene>
    <name evidence="2" type="ORF">IU459_02470</name>
</gene>
<evidence type="ECO:0000313" key="3">
    <source>
        <dbReference type="Proteomes" id="UP000702209"/>
    </source>
</evidence>
<name>A0ABS0CIH1_9NOCA</name>
<dbReference type="RefSeq" id="WP_195127753.1">
    <property type="nucleotide sequence ID" value="NZ_JADLQX010000001.1"/>
</dbReference>
<organism evidence="2 3">
    <name type="scientific">Nocardia amamiensis</name>
    <dbReference type="NCBI Taxonomy" id="404578"/>
    <lineage>
        <taxon>Bacteria</taxon>
        <taxon>Bacillati</taxon>
        <taxon>Actinomycetota</taxon>
        <taxon>Actinomycetes</taxon>
        <taxon>Mycobacteriales</taxon>
        <taxon>Nocardiaceae</taxon>
        <taxon>Nocardia</taxon>
    </lineage>
</organism>
<dbReference type="EMBL" id="JADLQX010000001">
    <property type="protein sequence ID" value="MBF6296404.1"/>
    <property type="molecule type" value="Genomic_DNA"/>
</dbReference>
<keyword evidence="1" id="KW-0812">Transmembrane</keyword>
<evidence type="ECO:0000313" key="2">
    <source>
        <dbReference type="EMBL" id="MBF6296404.1"/>
    </source>
</evidence>
<proteinExistence type="predicted"/>
<protein>
    <submittedName>
        <fullName evidence="2">Uncharacterized protein</fullName>
    </submittedName>
</protein>
<keyword evidence="1" id="KW-0472">Membrane</keyword>
<keyword evidence="3" id="KW-1185">Reference proteome</keyword>
<feature type="transmembrane region" description="Helical" evidence="1">
    <location>
        <begin position="24"/>
        <end position="47"/>
    </location>
</feature>
<sequence length="149" mass="15482">MTEQQPTAGEDDIIRVDQTDKRSMVPFIAAAVVAVIVLIAIVLGGVLSPAEKNVTDADRIAAAIRNFVDGANRAGTVPAPGTGCEGFDAARSPLAGQSGAGKSVELRKIDNPMVDGDKGKATVTTQADGTETTKTWNLTRSGDKWLVCT</sequence>
<accession>A0ABS0CIH1</accession>
<evidence type="ECO:0000256" key="1">
    <source>
        <dbReference type="SAM" id="Phobius"/>
    </source>
</evidence>